<dbReference type="Proteomes" id="UP000295783">
    <property type="component" value="Unassembled WGS sequence"/>
</dbReference>
<dbReference type="PANTHER" id="PTHR43584:SF8">
    <property type="entry name" value="N-ACETYLMURAMATE ALPHA-1-PHOSPHATE URIDYLYLTRANSFERASE"/>
    <property type="match status" value="1"/>
</dbReference>
<keyword evidence="2 4" id="KW-0548">Nucleotidyltransferase</keyword>
<comment type="caution">
    <text evidence="4">The sequence shown here is derived from an EMBL/GenBank/DDBJ whole genome shotgun (WGS) entry which is preliminary data.</text>
</comment>
<dbReference type="PANTHER" id="PTHR43584">
    <property type="entry name" value="NUCLEOTIDYL TRANSFERASE"/>
    <property type="match status" value="1"/>
</dbReference>
<protein>
    <submittedName>
        <fullName evidence="4">MurNAc alpha-1-phosphate uridylyltransferase</fullName>
    </submittedName>
</protein>
<dbReference type="InterPro" id="IPR005835">
    <property type="entry name" value="NTP_transferase_dom"/>
</dbReference>
<dbReference type="GO" id="GO:0016779">
    <property type="term" value="F:nucleotidyltransferase activity"/>
    <property type="evidence" value="ECO:0007669"/>
    <property type="project" value="UniProtKB-KW"/>
</dbReference>
<dbReference type="SUPFAM" id="SSF53448">
    <property type="entry name" value="Nucleotide-diphospho-sugar transferases"/>
    <property type="match status" value="1"/>
</dbReference>
<keyword evidence="5" id="KW-1185">Reference proteome</keyword>
<keyword evidence="1 4" id="KW-0808">Transferase</keyword>
<feature type="domain" description="Nucleotidyl transferase" evidence="3">
    <location>
        <begin position="12"/>
        <end position="152"/>
    </location>
</feature>
<evidence type="ECO:0000313" key="5">
    <source>
        <dbReference type="Proteomes" id="UP000295783"/>
    </source>
</evidence>
<sequence length="245" mass="27646">MSKPSFTVPHTAMVMAAGLATRLRPITDSLPKALVPVLGVPMLDVVLNRLRDAGVKRVVINLHHLGEQIRAHLKDRADLEILYSEETEILETGGGIVQALPLLGDDPFFTVNAKIIWLNGKTDALHRLAAAWDDARMDALLLLQPTVTAVGYDGIGDFTLDQEGRVRRRREWQVAPFLYAGIQICHPRLFRDAPQGKFSTNLLWDRAIEQDRLYGLRHDGEWYHVSTPQHLAEVERHLSFHGIRF</sequence>
<proteinExistence type="predicted"/>
<dbReference type="RefSeq" id="WP_243735567.1">
    <property type="nucleotide sequence ID" value="NZ_SNYW01000007.1"/>
</dbReference>
<evidence type="ECO:0000256" key="1">
    <source>
        <dbReference type="ARBA" id="ARBA00022679"/>
    </source>
</evidence>
<evidence type="ECO:0000313" key="4">
    <source>
        <dbReference type="EMBL" id="TDQ83436.1"/>
    </source>
</evidence>
<dbReference type="Gene3D" id="3.90.550.10">
    <property type="entry name" value="Spore Coat Polysaccharide Biosynthesis Protein SpsA, Chain A"/>
    <property type="match status" value="1"/>
</dbReference>
<dbReference type="CDD" id="cd06422">
    <property type="entry name" value="NTP_transferase_like_1"/>
    <property type="match status" value="1"/>
</dbReference>
<name>A0A4R6WVS7_9PROT</name>
<evidence type="ECO:0000259" key="3">
    <source>
        <dbReference type="Pfam" id="PF00483"/>
    </source>
</evidence>
<evidence type="ECO:0000256" key="2">
    <source>
        <dbReference type="ARBA" id="ARBA00022695"/>
    </source>
</evidence>
<organism evidence="4 5">
    <name type="scientific">Dongia mobilis</name>
    <dbReference type="NCBI Taxonomy" id="578943"/>
    <lineage>
        <taxon>Bacteria</taxon>
        <taxon>Pseudomonadati</taxon>
        <taxon>Pseudomonadota</taxon>
        <taxon>Alphaproteobacteria</taxon>
        <taxon>Rhodospirillales</taxon>
        <taxon>Dongiaceae</taxon>
        <taxon>Dongia</taxon>
    </lineage>
</organism>
<dbReference type="EMBL" id="SNYW01000007">
    <property type="protein sequence ID" value="TDQ83436.1"/>
    <property type="molecule type" value="Genomic_DNA"/>
</dbReference>
<dbReference type="InterPro" id="IPR050065">
    <property type="entry name" value="GlmU-like"/>
</dbReference>
<accession>A0A4R6WVS7</accession>
<reference evidence="4 5" key="1">
    <citation type="submission" date="2019-03" db="EMBL/GenBank/DDBJ databases">
        <title>Genomic Encyclopedia of Type Strains, Phase III (KMG-III): the genomes of soil and plant-associated and newly described type strains.</title>
        <authorList>
            <person name="Whitman W."/>
        </authorList>
    </citation>
    <scope>NUCLEOTIDE SEQUENCE [LARGE SCALE GENOMIC DNA]</scope>
    <source>
        <strain evidence="4 5">CGMCC 1.7660</strain>
    </source>
</reference>
<gene>
    <name evidence="4" type="ORF">A8950_1723</name>
</gene>
<dbReference type="Pfam" id="PF00483">
    <property type="entry name" value="NTP_transferase"/>
    <property type="match status" value="1"/>
</dbReference>
<dbReference type="InterPro" id="IPR029044">
    <property type="entry name" value="Nucleotide-diphossugar_trans"/>
</dbReference>
<dbReference type="AlphaFoldDB" id="A0A4R6WVS7"/>